<dbReference type="OrthoDB" id="1421358at2"/>
<accession>A0A0Q1BZH7</accession>
<keyword evidence="3" id="KW-1185">Reference proteome</keyword>
<sequence length="253" mass="28830">MIKIKTVTQIFLFIVLLISSCKNNANHKQITDEESYLKIVFEDSEDYQFNNSEKELIKKTAILSDQEIRKLLPSLTKNLTLRIIPVDYDLNIVGGVTGRTNTPHEVTAEISYTYKGGISAVVKKSLSGHIYHEFHHVWRGWTLSKNEFEKGISTAAINEGLADVFSKTYTGVYLKVGNPSDDIRGWTQEVLNLPKDADYNQWMNQHSDGRFAIGYRVGTYIVEQALKNTNMTIVELSNYKPEEILKKSGLKKY</sequence>
<evidence type="ECO:0000259" key="1">
    <source>
        <dbReference type="Pfam" id="PF10026"/>
    </source>
</evidence>
<dbReference type="Pfam" id="PF10026">
    <property type="entry name" value="DUF2268"/>
    <property type="match status" value="1"/>
</dbReference>
<dbReference type="InterPro" id="IPR018728">
    <property type="entry name" value="DUF2268"/>
</dbReference>
<organism evidence="2 3">
    <name type="scientific">Flagellimonas eckloniae</name>
    <dbReference type="NCBI Taxonomy" id="346185"/>
    <lineage>
        <taxon>Bacteria</taxon>
        <taxon>Pseudomonadati</taxon>
        <taxon>Bacteroidota</taxon>
        <taxon>Flavobacteriia</taxon>
        <taxon>Flavobacteriales</taxon>
        <taxon>Flavobacteriaceae</taxon>
        <taxon>Flagellimonas</taxon>
    </lineage>
</organism>
<dbReference type="EMBL" id="LCTZ01000002">
    <property type="protein sequence ID" value="KQC30231.1"/>
    <property type="molecule type" value="Genomic_DNA"/>
</dbReference>
<comment type="caution">
    <text evidence="2">The sequence shown here is derived from an EMBL/GenBank/DDBJ whole genome shotgun (WGS) entry which is preliminary data.</text>
</comment>
<dbReference type="Proteomes" id="UP000050827">
    <property type="component" value="Unassembled WGS sequence"/>
</dbReference>
<protein>
    <recommendedName>
        <fullName evidence="1">DUF2268 domain-containing protein</fullName>
    </recommendedName>
</protein>
<evidence type="ECO:0000313" key="3">
    <source>
        <dbReference type="Proteomes" id="UP000050827"/>
    </source>
</evidence>
<dbReference type="PROSITE" id="PS51257">
    <property type="entry name" value="PROKAR_LIPOPROTEIN"/>
    <property type="match status" value="1"/>
</dbReference>
<reference evidence="2 3" key="1">
    <citation type="submission" date="2015-04" db="EMBL/GenBank/DDBJ databases">
        <title>Complete genome of flavobacterium.</title>
        <authorList>
            <person name="Kwon Y.M."/>
            <person name="Kim S.-J."/>
        </authorList>
    </citation>
    <scope>NUCLEOTIDE SEQUENCE [LARGE SCALE GENOMIC DNA]</scope>
    <source>
        <strain evidence="2 3">DK169</strain>
    </source>
</reference>
<gene>
    <name evidence="2" type="ORF">AAY42_10360</name>
</gene>
<proteinExistence type="predicted"/>
<dbReference type="STRING" id="346185.AAY42_10360"/>
<evidence type="ECO:0000313" key="2">
    <source>
        <dbReference type="EMBL" id="KQC30231.1"/>
    </source>
</evidence>
<dbReference type="AlphaFoldDB" id="A0A0Q1BZH7"/>
<name>A0A0Q1BZH7_9FLAO</name>
<feature type="domain" description="DUF2268" evidence="1">
    <location>
        <begin position="123"/>
        <end position="246"/>
    </location>
</feature>
<dbReference type="RefSeq" id="WP_055394890.1">
    <property type="nucleotide sequence ID" value="NZ_LCTZ01000002.1"/>
</dbReference>